<protein>
    <submittedName>
        <fullName evidence="1">Uncharacterized protein</fullName>
    </submittedName>
</protein>
<evidence type="ECO:0000313" key="1">
    <source>
        <dbReference type="EMBL" id="GAB36175.1"/>
    </source>
</evidence>
<organism evidence="1 2">
    <name type="scientific">Gordonia otitidis (strain DSM 44809 / CCUG 52243 / JCM 12355 / NBRC 100426 / IFM 10032)</name>
    <dbReference type="NCBI Taxonomy" id="1108044"/>
    <lineage>
        <taxon>Bacteria</taxon>
        <taxon>Bacillati</taxon>
        <taxon>Actinomycetota</taxon>
        <taxon>Actinomycetes</taxon>
        <taxon>Mycobacteriales</taxon>
        <taxon>Gordoniaceae</taxon>
        <taxon>Gordonia</taxon>
    </lineage>
</organism>
<name>H5TRR7_GORO1</name>
<evidence type="ECO:0000313" key="2">
    <source>
        <dbReference type="Proteomes" id="UP000005038"/>
    </source>
</evidence>
<dbReference type="AlphaFoldDB" id="H5TRR7"/>
<reference evidence="1" key="1">
    <citation type="submission" date="2012-02" db="EMBL/GenBank/DDBJ databases">
        <title>Whole genome shotgun sequence of Gordonia otitidis NBRC 100426.</title>
        <authorList>
            <person name="Yoshida I."/>
            <person name="Hosoyama A."/>
            <person name="Tsuchikane K."/>
            <person name="Katsumata H."/>
            <person name="Yamazaki S."/>
            <person name="Fujita N."/>
        </authorList>
    </citation>
    <scope>NUCLEOTIDE SEQUENCE [LARGE SCALE GENOMIC DNA]</scope>
    <source>
        <strain evidence="1">NBRC 100426</strain>
    </source>
</reference>
<proteinExistence type="predicted"/>
<dbReference type="RefSeq" id="WP_007240359.1">
    <property type="nucleotide sequence ID" value="NZ_BAFB01000202.1"/>
</dbReference>
<dbReference type="EMBL" id="BAFB01000202">
    <property type="protein sequence ID" value="GAB36175.1"/>
    <property type="molecule type" value="Genomic_DNA"/>
</dbReference>
<gene>
    <name evidence="1" type="ORF">GOOTI_202_00310</name>
</gene>
<dbReference type="STRING" id="1108044.GOOTI_202_00310"/>
<comment type="caution">
    <text evidence="1">The sequence shown here is derived from an EMBL/GenBank/DDBJ whole genome shotgun (WGS) entry which is preliminary data.</text>
</comment>
<sequence length="155" mass="16429">MEHPHSHPGGWGQLLGAHRSPHDVARLAPLFDNAGISVDDLKAVLADPTPLLTYPDTDTLRWPWLTNPAAVALAAAEVAAQAAHTQRMFTDVRAAAVSHAVADSTVRAVADQLGIRPQMVSRLHSRGASLFDIAAAIIRAPRTPATVRPTSDGDD</sequence>
<accession>H5TRR7</accession>
<keyword evidence="2" id="KW-1185">Reference proteome</keyword>
<dbReference type="Proteomes" id="UP000005038">
    <property type="component" value="Unassembled WGS sequence"/>
</dbReference>